<dbReference type="STRING" id="1464122.SAMN05421737_10641"/>
<sequence>MRIHPKKSLYTQQHPEQEKSLLVEENVQSQTWHESGLSSADLFLYKKQQERH</sequence>
<dbReference type="AlphaFoldDB" id="A0A1G6JQ30"/>
<organism evidence="1 2">
    <name type="scientific">Shouchella lonarensis</name>
    <dbReference type="NCBI Taxonomy" id="1464122"/>
    <lineage>
        <taxon>Bacteria</taxon>
        <taxon>Bacillati</taxon>
        <taxon>Bacillota</taxon>
        <taxon>Bacilli</taxon>
        <taxon>Bacillales</taxon>
        <taxon>Bacillaceae</taxon>
        <taxon>Shouchella</taxon>
    </lineage>
</organism>
<protein>
    <submittedName>
        <fullName evidence="1">Uncharacterized protein</fullName>
    </submittedName>
</protein>
<evidence type="ECO:0000313" key="1">
    <source>
        <dbReference type="EMBL" id="SDC20086.1"/>
    </source>
</evidence>
<reference evidence="2" key="1">
    <citation type="submission" date="2016-09" db="EMBL/GenBank/DDBJ databases">
        <authorList>
            <person name="Varghese N."/>
            <person name="Submissions S."/>
        </authorList>
    </citation>
    <scope>NUCLEOTIDE SEQUENCE [LARGE SCALE GENOMIC DNA]</scope>
    <source>
        <strain evidence="2">25nlg</strain>
    </source>
</reference>
<gene>
    <name evidence="1" type="ORF">SAMN05421737_10641</name>
</gene>
<evidence type="ECO:0000313" key="2">
    <source>
        <dbReference type="Proteomes" id="UP000242662"/>
    </source>
</evidence>
<keyword evidence="2" id="KW-1185">Reference proteome</keyword>
<accession>A0A1G6JQ30</accession>
<dbReference type="RefSeq" id="WP_176763854.1">
    <property type="nucleotide sequence ID" value="NZ_FMYM01000006.1"/>
</dbReference>
<name>A0A1G6JQ30_9BACI</name>
<dbReference type="Proteomes" id="UP000242662">
    <property type="component" value="Unassembled WGS sequence"/>
</dbReference>
<proteinExistence type="predicted"/>
<dbReference type="EMBL" id="FMYM01000006">
    <property type="protein sequence ID" value="SDC20086.1"/>
    <property type="molecule type" value="Genomic_DNA"/>
</dbReference>